<dbReference type="KEGG" id="capn:CBG49_03090"/>
<evidence type="ECO:0000313" key="2">
    <source>
        <dbReference type="EMBL" id="ASF42580.1"/>
    </source>
</evidence>
<gene>
    <name evidence="1" type="ORF">CBG49_03090</name>
    <name evidence="2" type="ORF">CBG49_05570</name>
    <name evidence="3" type="ORF">CBG49_10415</name>
</gene>
<name>A0A1Z4BQB8_9FLAO</name>
<dbReference type="KEGG" id="capn:CBG49_05570"/>
<reference evidence="3" key="3">
    <citation type="journal article" date="2018" name="Curr. Microbiol.">
        <title>Capnocytophaga endodontalis sp. nov., Isolated from a Human Refractory Periapical Abscess.</title>
        <authorList>
            <person name="Jo E."/>
            <person name="Park S.N."/>
            <person name="Lim Y.K."/>
            <person name="Paek J."/>
            <person name="Shin Y."/>
            <person name="Kim H."/>
            <person name="Kim S.H."/>
            <person name="Shin J.H."/>
            <person name="Chang Y.H."/>
            <person name="Kook J.K."/>
        </authorList>
    </citation>
    <scope>NUCLEOTIDE SEQUENCE</scope>
    <source>
        <strain evidence="3">ChDC OS43</strain>
    </source>
</reference>
<dbReference type="KEGG" id="capn:CBG49_10415"/>
<evidence type="ECO:0000313" key="3">
    <source>
        <dbReference type="EMBL" id="ASF43448.1"/>
    </source>
</evidence>
<dbReference type="EMBL" id="CP022022">
    <property type="protein sequence ID" value="ASF42580.1"/>
    <property type="molecule type" value="Genomic_DNA"/>
</dbReference>
<sequence length="59" mass="6550">MQRYFCVLNASCKVKPDGFSKKSPALVRCPAGSIFLKNLAEAKHRPFMALETKPAHSDL</sequence>
<reference evidence="3" key="2">
    <citation type="submission" date="2017-06" db="EMBL/GenBank/DDBJ databases">
        <authorList>
            <person name="Kook J.-K."/>
            <person name="Park S.-N."/>
            <person name="Lim Y.K."/>
            <person name="Roh H."/>
        </authorList>
    </citation>
    <scope>NUCLEOTIDE SEQUENCE</scope>
    <source>
        <strain evidence="3">ChDC OS43</strain>
    </source>
</reference>
<dbReference type="EMBL" id="CP022022">
    <property type="protein sequence ID" value="ASF43448.1"/>
    <property type="molecule type" value="Genomic_DNA"/>
</dbReference>
<dbReference type="Proteomes" id="UP000197007">
    <property type="component" value="Chromosome"/>
</dbReference>
<reference evidence="4" key="1">
    <citation type="submission" date="2017-06" db="EMBL/GenBank/DDBJ databases">
        <title>Complete genome sequence of Capnocytophaga sp. KCOM 1579 (=ChDC OS43) isolated from a human refractory periapical abscess lesion.</title>
        <authorList>
            <person name="Kook J.-K."/>
            <person name="Park S.-N."/>
            <person name="Lim Y.K."/>
            <person name="Roh H."/>
        </authorList>
    </citation>
    <scope>NUCLEOTIDE SEQUENCE [LARGE SCALE GENOMIC DNA]</scope>
    <source>
        <strain evidence="4">ChDC OS43</strain>
    </source>
</reference>
<dbReference type="EMBL" id="CP022022">
    <property type="protein sequence ID" value="ASF42149.1"/>
    <property type="molecule type" value="Genomic_DNA"/>
</dbReference>
<evidence type="ECO:0000313" key="1">
    <source>
        <dbReference type="EMBL" id="ASF42149.1"/>
    </source>
</evidence>
<proteinExistence type="predicted"/>
<accession>A0A1Z4BQB8</accession>
<protein>
    <submittedName>
        <fullName evidence="3">Uncharacterized protein</fullName>
    </submittedName>
</protein>
<keyword evidence="4" id="KW-1185">Reference proteome</keyword>
<organism evidence="3 4">
    <name type="scientific">Capnocytophaga endodontalis</name>
    <dbReference type="NCBI Taxonomy" id="2708117"/>
    <lineage>
        <taxon>Bacteria</taxon>
        <taxon>Pseudomonadati</taxon>
        <taxon>Bacteroidota</taxon>
        <taxon>Flavobacteriia</taxon>
        <taxon>Flavobacteriales</taxon>
        <taxon>Flavobacteriaceae</taxon>
        <taxon>Capnocytophaga</taxon>
    </lineage>
</organism>
<evidence type="ECO:0000313" key="4">
    <source>
        <dbReference type="Proteomes" id="UP000197007"/>
    </source>
</evidence>
<dbReference type="AlphaFoldDB" id="A0A1Z4BQB8"/>